<sequence length="276" mass="28946">MPANDNRIHTRRLTGAGSGSERAECAGSGSAGERAECHPADVLIVMPGTGSDADFVRRAFGPAAREIGVDLIALDPTDDLIGGHRDALRQFTADHARVLVGGFSIGAALALEWALGPGRHRCVGVWAAMPAWSGEPSTALAATGAAMTAAALRTDGLDATIDAMSSTSPTWLANELARSWRALYPGLVTQLERAAAYRAPDLDRIATLSVPLAVVAADDDPLHPWAVAQSWCRAAPRAQLQRVHLTQWGTDPAVLGRACATGWQSLVDESAATTER</sequence>
<proteinExistence type="predicted"/>
<name>A0A846WMA4_9ACTN</name>
<dbReference type="Pfam" id="PF12697">
    <property type="entry name" value="Abhydrolase_6"/>
    <property type="match status" value="1"/>
</dbReference>
<feature type="region of interest" description="Disordered" evidence="1">
    <location>
        <begin position="1"/>
        <end position="33"/>
    </location>
</feature>
<keyword evidence="3" id="KW-0378">Hydrolase</keyword>
<accession>A0A846WMA4</accession>
<dbReference type="InterPro" id="IPR000073">
    <property type="entry name" value="AB_hydrolase_1"/>
</dbReference>
<dbReference type="EMBL" id="JAAXPC010000007">
    <property type="protein sequence ID" value="NKY02794.1"/>
    <property type="molecule type" value="Genomic_DNA"/>
</dbReference>
<dbReference type="AlphaFoldDB" id="A0A846WMA4"/>
<protein>
    <submittedName>
        <fullName evidence="3">Alpha/beta hydrolase</fullName>
    </submittedName>
</protein>
<dbReference type="InterPro" id="IPR029058">
    <property type="entry name" value="AB_hydrolase_fold"/>
</dbReference>
<gene>
    <name evidence="3" type="ORF">HGA05_14550</name>
</gene>
<dbReference type="SUPFAM" id="SSF53474">
    <property type="entry name" value="alpha/beta-Hydrolases"/>
    <property type="match status" value="1"/>
</dbReference>
<evidence type="ECO:0000313" key="3">
    <source>
        <dbReference type="EMBL" id="NKY02794.1"/>
    </source>
</evidence>
<comment type="caution">
    <text evidence="3">The sequence shown here is derived from an EMBL/GenBank/DDBJ whole genome shotgun (WGS) entry which is preliminary data.</text>
</comment>
<feature type="domain" description="AB hydrolase-1" evidence="2">
    <location>
        <begin position="46"/>
        <end position="240"/>
    </location>
</feature>
<evidence type="ECO:0000259" key="2">
    <source>
        <dbReference type="Pfam" id="PF12697"/>
    </source>
</evidence>
<evidence type="ECO:0000313" key="4">
    <source>
        <dbReference type="Proteomes" id="UP000563898"/>
    </source>
</evidence>
<evidence type="ECO:0000256" key="1">
    <source>
        <dbReference type="SAM" id="MobiDB-lite"/>
    </source>
</evidence>
<dbReference type="Proteomes" id="UP000563898">
    <property type="component" value="Unassembled WGS sequence"/>
</dbReference>
<dbReference type="Gene3D" id="3.40.50.1820">
    <property type="entry name" value="alpha/beta hydrolase"/>
    <property type="match status" value="1"/>
</dbReference>
<reference evidence="3 4" key="1">
    <citation type="submission" date="2020-04" db="EMBL/GenBank/DDBJ databases">
        <title>MicrobeNet Type strains.</title>
        <authorList>
            <person name="Nicholson A.C."/>
        </authorList>
    </citation>
    <scope>NUCLEOTIDE SEQUENCE [LARGE SCALE GENOMIC DNA]</scope>
    <source>
        <strain evidence="3 4">ATCC BAA-14</strain>
    </source>
</reference>
<organism evidence="3 4">
    <name type="scientific">Gordonia polyisoprenivorans</name>
    <dbReference type="NCBI Taxonomy" id="84595"/>
    <lineage>
        <taxon>Bacteria</taxon>
        <taxon>Bacillati</taxon>
        <taxon>Actinomycetota</taxon>
        <taxon>Actinomycetes</taxon>
        <taxon>Mycobacteriales</taxon>
        <taxon>Gordoniaceae</taxon>
        <taxon>Gordonia</taxon>
    </lineage>
</organism>
<dbReference type="GO" id="GO:0016787">
    <property type="term" value="F:hydrolase activity"/>
    <property type="evidence" value="ECO:0007669"/>
    <property type="project" value="UniProtKB-KW"/>
</dbReference>
<dbReference type="RefSeq" id="WP_006371137.1">
    <property type="nucleotide sequence ID" value="NZ_CP116236.1"/>
</dbReference>